<evidence type="ECO:0000313" key="3">
    <source>
        <dbReference type="WBParaSite" id="L893_g30341.t1"/>
    </source>
</evidence>
<feature type="chain" id="PRO_5009313935" evidence="1">
    <location>
        <begin position="24"/>
        <end position="366"/>
    </location>
</feature>
<evidence type="ECO:0000256" key="1">
    <source>
        <dbReference type="SAM" id="SignalP"/>
    </source>
</evidence>
<reference evidence="3" key="1">
    <citation type="submission" date="2016-11" db="UniProtKB">
        <authorList>
            <consortium name="WormBaseParasite"/>
        </authorList>
    </citation>
    <scope>IDENTIFICATION</scope>
</reference>
<dbReference type="Proteomes" id="UP000095287">
    <property type="component" value="Unplaced"/>
</dbReference>
<name>A0A1I7ZVI8_9BILA</name>
<organism evidence="2 3">
    <name type="scientific">Steinernema glaseri</name>
    <dbReference type="NCBI Taxonomy" id="37863"/>
    <lineage>
        <taxon>Eukaryota</taxon>
        <taxon>Metazoa</taxon>
        <taxon>Ecdysozoa</taxon>
        <taxon>Nematoda</taxon>
        <taxon>Chromadorea</taxon>
        <taxon>Rhabditida</taxon>
        <taxon>Tylenchina</taxon>
        <taxon>Panagrolaimomorpha</taxon>
        <taxon>Strongyloidoidea</taxon>
        <taxon>Steinernematidae</taxon>
        <taxon>Steinernema</taxon>
    </lineage>
</organism>
<protein>
    <submittedName>
        <fullName evidence="3">Uncharacterized protein</fullName>
    </submittedName>
</protein>
<proteinExistence type="predicted"/>
<sequence length="366" mass="42059">MLTAMNHLVKLFFLLVSIGGLSGKTLDVPAGCFTDRWVQAVEKCIGIPHLVDLTSIHCQQTIHAFNAKGNCRRGYALDIEFTCCQARNYTDQPKNIALQLQPHFARILKEIYANKKNLDRLLAETTEATNEIRRDLGFTAKWNKGFDVATRDHYADMMRDLLKESFRGMEKKLFRIDTRRTELIYENMSAIVLLTSRNQMWEKKKAQLEERMWDSMDSLFRVLLQIMFGGEIYNSSGDFLSPGDIKSDCGHFPELRTKIDNFWRENFMLHLWGIPKDELDKLSRMDNVTAATLTYYKENIEAMLSEDVIVIECSGGPELLDSIFMVSVGCLLVLVVLKVFGYKVVLDEDEPESGRPSVIYVCHKRL</sequence>
<keyword evidence="2" id="KW-1185">Reference proteome</keyword>
<evidence type="ECO:0000313" key="2">
    <source>
        <dbReference type="Proteomes" id="UP000095287"/>
    </source>
</evidence>
<accession>A0A1I7ZVI8</accession>
<dbReference type="AlphaFoldDB" id="A0A1I7ZVI8"/>
<keyword evidence="1" id="KW-0732">Signal</keyword>
<dbReference type="WBParaSite" id="L893_g30341.t1">
    <property type="protein sequence ID" value="L893_g30341.t1"/>
    <property type="gene ID" value="L893_g30341"/>
</dbReference>
<feature type="signal peptide" evidence="1">
    <location>
        <begin position="1"/>
        <end position="23"/>
    </location>
</feature>